<feature type="compositionally biased region" description="Polar residues" evidence="1">
    <location>
        <begin position="1"/>
        <end position="16"/>
    </location>
</feature>
<feature type="compositionally biased region" description="Basic and acidic residues" evidence="1">
    <location>
        <begin position="17"/>
        <end position="29"/>
    </location>
</feature>
<dbReference type="AlphaFoldDB" id="A0A0W8FXB5"/>
<evidence type="ECO:0000256" key="1">
    <source>
        <dbReference type="SAM" id="MobiDB-lite"/>
    </source>
</evidence>
<sequence length="103" mass="12344">MKEQTFTQTETISQHIAETESNHQLTEDDKKKMRFVETSSLVIHEYFNDVLFTKPDERPRDESHYTALEERYRFLSMLFNELAEYCNDLAEKGNLIEELFDNE</sequence>
<gene>
    <name evidence="2" type="ORF">ASZ90_004593</name>
</gene>
<reference evidence="2" key="1">
    <citation type="journal article" date="2015" name="Proc. Natl. Acad. Sci. U.S.A.">
        <title>Networks of energetic and metabolic interactions define dynamics in microbial communities.</title>
        <authorList>
            <person name="Embree M."/>
            <person name="Liu J.K."/>
            <person name="Al-Bassam M.M."/>
            <person name="Zengler K."/>
        </authorList>
    </citation>
    <scope>NUCLEOTIDE SEQUENCE</scope>
</reference>
<dbReference type="EMBL" id="LNQE01000649">
    <property type="protein sequence ID" value="KUG25575.1"/>
    <property type="molecule type" value="Genomic_DNA"/>
</dbReference>
<proteinExistence type="predicted"/>
<accession>A0A0W8FXB5</accession>
<protein>
    <submittedName>
        <fullName evidence="2">Uncharacterized protein</fullName>
    </submittedName>
</protein>
<organism evidence="2">
    <name type="scientific">hydrocarbon metagenome</name>
    <dbReference type="NCBI Taxonomy" id="938273"/>
    <lineage>
        <taxon>unclassified sequences</taxon>
        <taxon>metagenomes</taxon>
        <taxon>ecological metagenomes</taxon>
    </lineage>
</organism>
<evidence type="ECO:0000313" key="2">
    <source>
        <dbReference type="EMBL" id="KUG25575.1"/>
    </source>
</evidence>
<name>A0A0W8FXB5_9ZZZZ</name>
<comment type="caution">
    <text evidence="2">The sequence shown here is derived from an EMBL/GenBank/DDBJ whole genome shotgun (WGS) entry which is preliminary data.</text>
</comment>
<feature type="region of interest" description="Disordered" evidence="1">
    <location>
        <begin position="1"/>
        <end position="29"/>
    </location>
</feature>